<evidence type="ECO:0000313" key="2">
    <source>
        <dbReference type="Proteomes" id="UP000095541"/>
    </source>
</evidence>
<protein>
    <submittedName>
        <fullName evidence="1">Uncharacterized protein</fullName>
    </submittedName>
</protein>
<dbReference type="Proteomes" id="UP000095541">
    <property type="component" value="Unassembled WGS sequence"/>
</dbReference>
<dbReference type="EMBL" id="CZBI01000012">
    <property type="protein sequence ID" value="CUQ46244.1"/>
    <property type="molecule type" value="Genomic_DNA"/>
</dbReference>
<accession>A0A174WG22</accession>
<organism evidence="1 2">
    <name type="scientific">Bacteroides thetaiotaomicron</name>
    <dbReference type="NCBI Taxonomy" id="818"/>
    <lineage>
        <taxon>Bacteria</taxon>
        <taxon>Pseudomonadati</taxon>
        <taxon>Bacteroidota</taxon>
        <taxon>Bacteroidia</taxon>
        <taxon>Bacteroidales</taxon>
        <taxon>Bacteroidaceae</taxon>
        <taxon>Bacteroides</taxon>
    </lineage>
</organism>
<name>A0A174WG22_BACT4</name>
<gene>
    <name evidence="1" type="ORF">ERS852557_04740</name>
</gene>
<sequence>MFVEFYLSVSISRVFIKGLIPVGAAKGKEVEEWIV</sequence>
<proteinExistence type="predicted"/>
<evidence type="ECO:0000313" key="1">
    <source>
        <dbReference type="EMBL" id="CUQ46244.1"/>
    </source>
</evidence>
<reference evidence="1 2" key="1">
    <citation type="submission" date="2015-09" db="EMBL/GenBank/DDBJ databases">
        <authorList>
            <consortium name="Pathogen Informatics"/>
        </authorList>
    </citation>
    <scope>NUCLEOTIDE SEQUENCE [LARGE SCALE GENOMIC DNA]</scope>
    <source>
        <strain evidence="1 2">2789STDY5834945</strain>
    </source>
</reference>
<dbReference type="AlphaFoldDB" id="A0A174WG22"/>